<dbReference type="InterPro" id="IPR000070">
    <property type="entry name" value="Pectinesterase_cat"/>
</dbReference>
<evidence type="ECO:0000256" key="5">
    <source>
        <dbReference type="ARBA" id="ARBA00023085"/>
    </source>
</evidence>
<comment type="catalytic activity">
    <reaction evidence="6 8">
        <text>[(1-&gt;4)-alpha-D-galacturonosyl methyl ester](n) + n H2O = [(1-&gt;4)-alpha-D-galacturonosyl](n) + n methanol + n H(+)</text>
        <dbReference type="Rhea" id="RHEA:22380"/>
        <dbReference type="Rhea" id="RHEA-COMP:14570"/>
        <dbReference type="Rhea" id="RHEA-COMP:14573"/>
        <dbReference type="ChEBI" id="CHEBI:15377"/>
        <dbReference type="ChEBI" id="CHEBI:15378"/>
        <dbReference type="ChEBI" id="CHEBI:17790"/>
        <dbReference type="ChEBI" id="CHEBI:140522"/>
        <dbReference type="ChEBI" id="CHEBI:140523"/>
        <dbReference type="EC" id="3.1.1.11"/>
    </reaction>
</comment>
<dbReference type="PANTHER" id="PTHR31321">
    <property type="entry name" value="ACYL-COA THIOESTER HYDROLASE YBHC-RELATED"/>
    <property type="match status" value="1"/>
</dbReference>
<organism evidence="10 11">
    <name type="scientific">Phytophthora megakarya</name>
    <dbReference type="NCBI Taxonomy" id="4795"/>
    <lineage>
        <taxon>Eukaryota</taxon>
        <taxon>Sar</taxon>
        <taxon>Stramenopiles</taxon>
        <taxon>Oomycota</taxon>
        <taxon>Peronosporomycetes</taxon>
        <taxon>Peronosporales</taxon>
        <taxon>Peronosporaceae</taxon>
        <taxon>Phytophthora</taxon>
    </lineage>
</organism>
<dbReference type="Gene3D" id="2.160.20.10">
    <property type="entry name" value="Single-stranded right-handed beta-helix, Pectin lyase-like"/>
    <property type="match status" value="1"/>
</dbReference>
<dbReference type="InterPro" id="IPR033131">
    <property type="entry name" value="Pectinesterase_Asp_AS"/>
</dbReference>
<name>A0A225UAX7_9STRA</name>
<dbReference type="Pfam" id="PF01095">
    <property type="entry name" value="Pectinesterase"/>
    <property type="match status" value="1"/>
</dbReference>
<dbReference type="SUPFAM" id="SSF51126">
    <property type="entry name" value="Pectin lyase-like"/>
    <property type="match status" value="1"/>
</dbReference>
<keyword evidence="5 8" id="KW-0063">Aspartyl esterase</keyword>
<comment type="similarity">
    <text evidence="2">Belongs to the pectinesterase family.</text>
</comment>
<evidence type="ECO:0000313" key="10">
    <source>
        <dbReference type="EMBL" id="OWY90100.1"/>
    </source>
</evidence>
<evidence type="ECO:0000256" key="1">
    <source>
        <dbReference type="ARBA" id="ARBA00005184"/>
    </source>
</evidence>
<gene>
    <name evidence="10" type="ORF">PHMEG_00041926</name>
</gene>
<protein>
    <recommendedName>
        <fullName evidence="3 8">Pectinesterase</fullName>
        <ecNumber evidence="3 8">3.1.1.11</ecNumber>
    </recommendedName>
</protein>
<evidence type="ECO:0000256" key="7">
    <source>
        <dbReference type="PROSITE-ProRule" id="PRU10040"/>
    </source>
</evidence>
<dbReference type="PROSITE" id="PS00503">
    <property type="entry name" value="PECTINESTERASE_2"/>
    <property type="match status" value="1"/>
</dbReference>
<evidence type="ECO:0000256" key="2">
    <source>
        <dbReference type="ARBA" id="ARBA00008891"/>
    </source>
</evidence>
<dbReference type="InterPro" id="IPR011050">
    <property type="entry name" value="Pectin_lyase_fold/virulence"/>
</dbReference>
<dbReference type="GO" id="GO:0045490">
    <property type="term" value="P:pectin catabolic process"/>
    <property type="evidence" value="ECO:0007669"/>
    <property type="project" value="UniProtKB-UniRule"/>
</dbReference>
<dbReference type="GO" id="GO:0030599">
    <property type="term" value="F:pectinesterase activity"/>
    <property type="evidence" value="ECO:0007669"/>
    <property type="project" value="UniProtKB-UniRule"/>
</dbReference>
<accession>A0A225UAX7</accession>
<evidence type="ECO:0000256" key="3">
    <source>
        <dbReference type="ARBA" id="ARBA00013229"/>
    </source>
</evidence>
<comment type="pathway">
    <text evidence="1 8">Glycan metabolism; pectin degradation; 2-dehydro-3-deoxy-D-gluconate from pectin: step 1/5.</text>
</comment>
<sequence length="150" mass="16761">YINGAIDFIFGSKAQAWFESCDIETVGRGCITANGRTNSSNPSYFVFNNARVFGSSGNGSAYLGRPWRPYARVVWQNSNLSDVINSDGWQKWNGDNNTENVEFKEFNNTGPGAATDRRVPFSSVRKEAVDITDILGDDYESQWYIDASFL</sequence>
<evidence type="ECO:0000256" key="8">
    <source>
        <dbReference type="RuleBase" id="RU000589"/>
    </source>
</evidence>
<proteinExistence type="inferred from homology"/>
<dbReference type="UniPathway" id="UPA00545">
    <property type="reaction ID" value="UER00823"/>
</dbReference>
<dbReference type="EC" id="3.1.1.11" evidence="3 8"/>
<keyword evidence="4 8" id="KW-0378">Hydrolase</keyword>
<dbReference type="GO" id="GO:0042545">
    <property type="term" value="P:cell wall modification"/>
    <property type="evidence" value="ECO:0007669"/>
    <property type="project" value="UniProtKB-UniRule"/>
</dbReference>
<evidence type="ECO:0000313" key="11">
    <source>
        <dbReference type="Proteomes" id="UP000198211"/>
    </source>
</evidence>
<dbReference type="Proteomes" id="UP000198211">
    <property type="component" value="Unassembled WGS sequence"/>
</dbReference>
<dbReference type="AlphaFoldDB" id="A0A225UAX7"/>
<evidence type="ECO:0000256" key="4">
    <source>
        <dbReference type="ARBA" id="ARBA00022801"/>
    </source>
</evidence>
<feature type="active site" evidence="7">
    <location>
        <position position="7"/>
    </location>
</feature>
<feature type="domain" description="Pectinesterase catalytic" evidence="9">
    <location>
        <begin position="2"/>
        <end position="126"/>
    </location>
</feature>
<reference evidence="11" key="1">
    <citation type="submission" date="2017-03" db="EMBL/GenBank/DDBJ databases">
        <title>Phytopthora megakarya and P. palmivora, two closely related causual agents of cacao black pod achieved similar genome size and gene model numbers by different mechanisms.</title>
        <authorList>
            <person name="Ali S."/>
            <person name="Shao J."/>
            <person name="Larry D.J."/>
            <person name="Kronmiller B."/>
            <person name="Shen D."/>
            <person name="Strem M.D."/>
            <person name="Melnick R.L."/>
            <person name="Guiltinan M.J."/>
            <person name="Tyler B.M."/>
            <person name="Meinhardt L.W."/>
            <person name="Bailey B.A."/>
        </authorList>
    </citation>
    <scope>NUCLEOTIDE SEQUENCE [LARGE SCALE GENOMIC DNA]</scope>
    <source>
        <strain evidence="11">zdho120</strain>
    </source>
</reference>
<comment type="caution">
    <text evidence="10">The sequence shown here is derived from an EMBL/GenBank/DDBJ whole genome shotgun (WGS) entry which is preliminary data.</text>
</comment>
<dbReference type="EMBL" id="NBNE01023897">
    <property type="protein sequence ID" value="OWY90100.1"/>
    <property type="molecule type" value="Genomic_DNA"/>
</dbReference>
<dbReference type="STRING" id="4795.A0A225UAX7"/>
<evidence type="ECO:0000259" key="9">
    <source>
        <dbReference type="Pfam" id="PF01095"/>
    </source>
</evidence>
<dbReference type="InterPro" id="IPR012334">
    <property type="entry name" value="Pectin_lyas_fold"/>
</dbReference>
<dbReference type="OrthoDB" id="112458at2759"/>
<keyword evidence="11" id="KW-1185">Reference proteome</keyword>
<dbReference type="PANTHER" id="PTHR31321:SF57">
    <property type="entry name" value="PECTINESTERASE 53-RELATED"/>
    <property type="match status" value="1"/>
</dbReference>
<feature type="non-terminal residue" evidence="10">
    <location>
        <position position="1"/>
    </location>
</feature>
<evidence type="ECO:0000256" key="6">
    <source>
        <dbReference type="ARBA" id="ARBA00047928"/>
    </source>
</evidence>